<dbReference type="Proteomes" id="UP000676776">
    <property type="component" value="Unassembled WGS sequence"/>
</dbReference>
<evidence type="ECO:0000256" key="5">
    <source>
        <dbReference type="ARBA" id="ARBA00048391"/>
    </source>
</evidence>
<evidence type="ECO:0000313" key="7">
    <source>
        <dbReference type="EMBL" id="MBO3117346.1"/>
    </source>
</evidence>
<dbReference type="PANTHER" id="PTHR18895:SF74">
    <property type="entry name" value="MTRF1L RELEASE FACTOR GLUTAMINE METHYLTRANSFERASE"/>
    <property type="match status" value="1"/>
</dbReference>
<dbReference type="GO" id="GO:0102559">
    <property type="term" value="F:peptide chain release factor N(5)-glutamine methyltransferase activity"/>
    <property type="evidence" value="ECO:0007669"/>
    <property type="project" value="UniProtKB-EC"/>
</dbReference>
<dbReference type="InterPro" id="IPR019874">
    <property type="entry name" value="RF_methyltr_PrmC"/>
</dbReference>
<keyword evidence="3 7" id="KW-0808">Transferase</keyword>
<dbReference type="InterPro" id="IPR050320">
    <property type="entry name" value="N5-glutamine_MTase"/>
</dbReference>
<sequence length="292" mass="33660">MKISDVKFRFHNDLDPVYGKDEVASLFYLATERYLNKGRVDFALEPNYFLKEPDVRILLDVLLQLKKQKPIQYILGQTEFFGLTFKVNQHVLVPRPETEELVALILKDINPKTEEPIKILDVGTGSGCIAISLAKYLPNAKLYALDISKAALEMAQQNTKLNNVDITFIEADILNSTCHYEVASEYKFDIIVSNPPYVRHLEMQEMKPNVLDNEPHLALFVTDSDPLLFYKNIKEFAIKRLLPNGKIYLEINQYLGKETMNIFQQNYFEEVNLLQDFNGNDRFIVAKRNGMG</sequence>
<dbReference type="Gene3D" id="3.40.50.150">
    <property type="entry name" value="Vaccinia Virus protein VP39"/>
    <property type="match status" value="1"/>
</dbReference>
<proteinExistence type="predicted"/>
<dbReference type="SUPFAM" id="SSF53335">
    <property type="entry name" value="S-adenosyl-L-methionine-dependent methyltransferases"/>
    <property type="match status" value="1"/>
</dbReference>
<evidence type="ECO:0000256" key="3">
    <source>
        <dbReference type="ARBA" id="ARBA00022679"/>
    </source>
</evidence>
<evidence type="ECO:0000256" key="1">
    <source>
        <dbReference type="ARBA" id="ARBA00012771"/>
    </source>
</evidence>
<dbReference type="InterPro" id="IPR004556">
    <property type="entry name" value="HemK-like"/>
</dbReference>
<accession>A0ABS3T3M4</accession>
<dbReference type="NCBIfam" id="TIGR03534">
    <property type="entry name" value="RF_mod_PrmC"/>
    <property type="match status" value="1"/>
</dbReference>
<dbReference type="InterPro" id="IPR007848">
    <property type="entry name" value="Small_mtfrase_dom"/>
</dbReference>
<evidence type="ECO:0000256" key="4">
    <source>
        <dbReference type="ARBA" id="ARBA00022691"/>
    </source>
</evidence>
<dbReference type="EMBL" id="JAGEVF010000009">
    <property type="protein sequence ID" value="MBO3117346.1"/>
    <property type="molecule type" value="Genomic_DNA"/>
</dbReference>
<dbReference type="RefSeq" id="WP_208154704.1">
    <property type="nucleotide sequence ID" value="NZ_JAGEVF010000009.1"/>
</dbReference>
<gene>
    <name evidence="7" type="primary">prmC</name>
    <name evidence="7" type="ORF">J4050_11345</name>
</gene>
<dbReference type="NCBIfam" id="TIGR00536">
    <property type="entry name" value="hemK_fam"/>
    <property type="match status" value="1"/>
</dbReference>
<dbReference type="InterPro" id="IPR002052">
    <property type="entry name" value="DNA_methylase_N6_adenine_CS"/>
</dbReference>
<organism evidence="7 8">
    <name type="scientific">Winogradskyella pelagia</name>
    <dbReference type="NCBI Taxonomy" id="2819984"/>
    <lineage>
        <taxon>Bacteria</taxon>
        <taxon>Pseudomonadati</taxon>
        <taxon>Bacteroidota</taxon>
        <taxon>Flavobacteriia</taxon>
        <taxon>Flavobacteriales</taxon>
        <taxon>Flavobacteriaceae</taxon>
        <taxon>Winogradskyella</taxon>
    </lineage>
</organism>
<dbReference type="Pfam" id="PF05175">
    <property type="entry name" value="MTS"/>
    <property type="match status" value="1"/>
</dbReference>
<dbReference type="Gene3D" id="1.10.8.10">
    <property type="entry name" value="DNA helicase RuvA subunit, C-terminal domain"/>
    <property type="match status" value="1"/>
</dbReference>
<keyword evidence="4" id="KW-0949">S-adenosyl-L-methionine</keyword>
<dbReference type="PROSITE" id="PS00092">
    <property type="entry name" value="N6_MTASE"/>
    <property type="match status" value="1"/>
</dbReference>
<feature type="domain" description="Methyltransferase small" evidence="6">
    <location>
        <begin position="108"/>
        <end position="204"/>
    </location>
</feature>
<comment type="catalytic activity">
    <reaction evidence="5">
        <text>L-glutaminyl-[peptide chain release factor] + S-adenosyl-L-methionine = N(5)-methyl-L-glutaminyl-[peptide chain release factor] + S-adenosyl-L-homocysteine + H(+)</text>
        <dbReference type="Rhea" id="RHEA:42896"/>
        <dbReference type="Rhea" id="RHEA-COMP:10271"/>
        <dbReference type="Rhea" id="RHEA-COMP:10272"/>
        <dbReference type="ChEBI" id="CHEBI:15378"/>
        <dbReference type="ChEBI" id="CHEBI:30011"/>
        <dbReference type="ChEBI" id="CHEBI:57856"/>
        <dbReference type="ChEBI" id="CHEBI:59789"/>
        <dbReference type="ChEBI" id="CHEBI:61891"/>
        <dbReference type="EC" id="2.1.1.297"/>
    </reaction>
</comment>
<evidence type="ECO:0000313" key="8">
    <source>
        <dbReference type="Proteomes" id="UP000676776"/>
    </source>
</evidence>
<dbReference type="EC" id="2.1.1.297" evidence="1"/>
<evidence type="ECO:0000259" key="6">
    <source>
        <dbReference type="Pfam" id="PF05175"/>
    </source>
</evidence>
<protein>
    <recommendedName>
        <fullName evidence="1">peptide chain release factor N(5)-glutamine methyltransferase</fullName>
        <ecNumber evidence="1">2.1.1.297</ecNumber>
    </recommendedName>
</protein>
<keyword evidence="2 7" id="KW-0489">Methyltransferase</keyword>
<dbReference type="GO" id="GO:0032259">
    <property type="term" value="P:methylation"/>
    <property type="evidence" value="ECO:0007669"/>
    <property type="project" value="UniProtKB-KW"/>
</dbReference>
<dbReference type="PANTHER" id="PTHR18895">
    <property type="entry name" value="HEMK METHYLTRANSFERASE"/>
    <property type="match status" value="1"/>
</dbReference>
<reference evidence="7 8" key="1">
    <citation type="submission" date="2021-03" db="EMBL/GenBank/DDBJ databases">
        <title>Winogradskyella sp. nov., isolated from costal sediment.</title>
        <authorList>
            <person name="Gao C."/>
        </authorList>
    </citation>
    <scope>NUCLEOTIDE SEQUENCE [LARGE SCALE GENOMIC DNA]</scope>
    <source>
        <strain evidence="7 8">DF17</strain>
    </source>
</reference>
<name>A0ABS3T3M4_9FLAO</name>
<comment type="caution">
    <text evidence="7">The sequence shown here is derived from an EMBL/GenBank/DDBJ whole genome shotgun (WGS) entry which is preliminary data.</text>
</comment>
<keyword evidence="8" id="KW-1185">Reference proteome</keyword>
<dbReference type="CDD" id="cd02440">
    <property type="entry name" value="AdoMet_MTases"/>
    <property type="match status" value="1"/>
</dbReference>
<dbReference type="InterPro" id="IPR029063">
    <property type="entry name" value="SAM-dependent_MTases_sf"/>
</dbReference>
<evidence type="ECO:0000256" key="2">
    <source>
        <dbReference type="ARBA" id="ARBA00022603"/>
    </source>
</evidence>